<dbReference type="InterPro" id="IPR007553">
    <property type="entry name" value="2-thiour_desulf"/>
</dbReference>
<dbReference type="PANTHER" id="PTHR30087:SF0">
    <property type="entry name" value="INNER MEMBRANE PROTEIN"/>
    <property type="match status" value="1"/>
</dbReference>
<reference evidence="2 3" key="1">
    <citation type="submission" date="2015-09" db="EMBL/GenBank/DDBJ databases">
        <authorList>
            <consortium name="Pathogen Informatics"/>
        </authorList>
    </citation>
    <scope>NUCLEOTIDE SEQUENCE [LARGE SCALE GENOMIC DNA]</scope>
    <source>
        <strain evidence="2 3">2789STDY5834856</strain>
    </source>
</reference>
<accession>A0A173Y3E1</accession>
<sequence length="321" mass="37102">MTYDVKPILVISKCLGFDACRYNGGIENNSFIENLKKYVEFITVCPESDSGLSTPRDILRIVQKNDKLEIVVSKTGEDVTGKLCDFIEKFLTDLGDVDGFILKNKSPTCGLKDAKIYTSVDKGAAIRRGKGIFVKKVSNKYPNIIIEDEGRLTNFKIREHFLTRIFVLANFRNAKKSNDKDMLRNFHLQNTLLFLAYSQKYSKLLDSLIYNDESFNSNTVFIEYEKYLNKLLERAPRYTSNINVLLKSVDSFKDNITQDEMQFIWNTIDKYKKGLVPFSVPLYLVKGYIVRFDLEYLLNQSFFMPYPEELIHVSDSGKLIH</sequence>
<dbReference type="OrthoDB" id="9797779at2"/>
<proteinExistence type="predicted"/>
<protein>
    <submittedName>
        <fullName evidence="2">Purine nucleoside phosphorylase</fullName>
        <ecNumber evidence="2">2.4.2.1</ecNumber>
    </submittedName>
</protein>
<evidence type="ECO:0000259" key="1">
    <source>
        <dbReference type="Pfam" id="PF08349"/>
    </source>
</evidence>
<keyword evidence="2" id="KW-0328">Glycosyltransferase</keyword>
<dbReference type="Pfam" id="PF08349">
    <property type="entry name" value="DUF1722"/>
    <property type="match status" value="1"/>
</dbReference>
<dbReference type="GO" id="GO:0004731">
    <property type="term" value="F:purine-nucleoside phosphorylase activity"/>
    <property type="evidence" value="ECO:0007669"/>
    <property type="project" value="UniProtKB-EC"/>
</dbReference>
<organism evidence="2 3">
    <name type="scientific">Clostridium disporicum</name>
    <dbReference type="NCBI Taxonomy" id="84024"/>
    <lineage>
        <taxon>Bacteria</taxon>
        <taxon>Bacillati</taxon>
        <taxon>Bacillota</taxon>
        <taxon>Clostridia</taxon>
        <taxon>Eubacteriales</taxon>
        <taxon>Clostridiaceae</taxon>
        <taxon>Clostridium</taxon>
    </lineage>
</organism>
<dbReference type="AlphaFoldDB" id="A0A173Y3E1"/>
<evidence type="ECO:0000313" key="2">
    <source>
        <dbReference type="EMBL" id="CUN57766.1"/>
    </source>
</evidence>
<feature type="domain" description="DUF1722" evidence="1">
    <location>
        <begin position="192"/>
        <end position="307"/>
    </location>
</feature>
<dbReference type="Proteomes" id="UP000095594">
    <property type="component" value="Unassembled WGS sequence"/>
</dbReference>
<dbReference type="InterPro" id="IPR013560">
    <property type="entry name" value="DUF1722"/>
</dbReference>
<dbReference type="EC" id="2.4.2.1" evidence="2"/>
<keyword evidence="2" id="KW-0808">Transferase</keyword>
<evidence type="ECO:0000313" key="3">
    <source>
        <dbReference type="Proteomes" id="UP000095594"/>
    </source>
</evidence>
<gene>
    <name evidence="2" type="ORF">ERS852471_00175</name>
</gene>
<dbReference type="EMBL" id="CYZX01000001">
    <property type="protein sequence ID" value="CUN57766.1"/>
    <property type="molecule type" value="Genomic_DNA"/>
</dbReference>
<dbReference type="RefSeq" id="WP_055262970.1">
    <property type="nucleotide sequence ID" value="NZ_CABIXQ010000001.1"/>
</dbReference>
<dbReference type="PANTHER" id="PTHR30087">
    <property type="entry name" value="INNER MEMBRANE PROTEIN"/>
    <property type="match status" value="1"/>
</dbReference>
<dbReference type="Pfam" id="PF04463">
    <property type="entry name" value="2-thiour_desulf"/>
    <property type="match status" value="1"/>
</dbReference>
<name>A0A173Y3E1_9CLOT</name>